<evidence type="ECO:0000313" key="1">
    <source>
        <dbReference type="EMBL" id="KRQ85852.1"/>
    </source>
</evidence>
<gene>
    <name evidence="1" type="ORF">ABG79_02366</name>
</gene>
<keyword evidence="2" id="KW-1185">Reference proteome</keyword>
<dbReference type="Proteomes" id="UP000052015">
    <property type="component" value="Unassembled WGS sequence"/>
</dbReference>
<accession>A0A0R3JY60</accession>
<evidence type="ECO:0000313" key="2">
    <source>
        <dbReference type="Proteomes" id="UP000052015"/>
    </source>
</evidence>
<dbReference type="OrthoDB" id="9852568at2"/>
<dbReference type="EMBL" id="LKHP01000024">
    <property type="protein sequence ID" value="KRQ85852.1"/>
    <property type="molecule type" value="Genomic_DNA"/>
</dbReference>
<sequence length="79" mass="9176">MFSATRIKKCTSLKELQERYKRLIIKKVTVKIDLKFIATYFNGCIIVVINSNVPKEEYINDLKQAIINAAIKKETSIRK</sequence>
<dbReference type="RefSeq" id="WP_057979644.1">
    <property type="nucleotide sequence ID" value="NZ_LKHP01000024.1"/>
</dbReference>
<reference evidence="1 2" key="1">
    <citation type="submission" date="2015-09" db="EMBL/GenBank/DDBJ databases">
        <title>Draft genome sequence of a Caloramator mitchellensis, a moderate thermophile from the Great Artesian Basin of Australia.</title>
        <authorList>
            <person name="Patel B.K."/>
        </authorList>
    </citation>
    <scope>NUCLEOTIDE SEQUENCE [LARGE SCALE GENOMIC DNA]</scope>
    <source>
        <strain evidence="1 2">VF08</strain>
    </source>
</reference>
<name>A0A0R3JY60_CALMK</name>
<organism evidence="1 2">
    <name type="scientific">Caloramator mitchellensis</name>
    <dbReference type="NCBI Taxonomy" id="908809"/>
    <lineage>
        <taxon>Bacteria</taxon>
        <taxon>Bacillati</taxon>
        <taxon>Bacillota</taxon>
        <taxon>Clostridia</taxon>
        <taxon>Eubacteriales</taxon>
        <taxon>Clostridiaceae</taxon>
        <taxon>Caloramator</taxon>
    </lineage>
</organism>
<protein>
    <submittedName>
        <fullName evidence="1">Uncharacterized protein</fullName>
    </submittedName>
</protein>
<proteinExistence type="predicted"/>
<dbReference type="AlphaFoldDB" id="A0A0R3JY60"/>
<dbReference type="STRING" id="908809.ABG79_02366"/>
<comment type="caution">
    <text evidence="1">The sequence shown here is derived from an EMBL/GenBank/DDBJ whole genome shotgun (WGS) entry which is preliminary data.</text>
</comment>